<dbReference type="Proteomes" id="UP000035514">
    <property type="component" value="Unassembled WGS sequence"/>
</dbReference>
<dbReference type="InterPro" id="IPR029756">
    <property type="entry name" value="MTH1187/YkoF-like"/>
</dbReference>
<organism evidence="3 4">
    <name type="scientific">Aliarcobacter butzleri L348</name>
    <dbReference type="NCBI Taxonomy" id="1447256"/>
    <lineage>
        <taxon>Bacteria</taxon>
        <taxon>Pseudomonadati</taxon>
        <taxon>Campylobacterota</taxon>
        <taxon>Epsilonproteobacteria</taxon>
        <taxon>Campylobacterales</taxon>
        <taxon>Arcobacteraceae</taxon>
        <taxon>Aliarcobacter</taxon>
    </lineage>
</organism>
<comment type="caution">
    <text evidence="3">The sequence shown here is derived from an EMBL/GenBank/DDBJ whole genome shotgun (WGS) entry which is preliminary data.</text>
</comment>
<dbReference type="SUPFAM" id="SSF89957">
    <property type="entry name" value="MTH1187/YkoF-like"/>
    <property type="match status" value="1"/>
</dbReference>
<reference evidence="3 4" key="1">
    <citation type="submission" date="2014-01" db="EMBL/GenBank/DDBJ databases">
        <title>Development of a Comparative Genomic Fingerprinting Assay for High Resolution Genotyping of Arcobacter butzleri.</title>
        <authorList>
            <person name="Webb A.L."/>
            <person name="Inglis G.D."/>
            <person name="Kruczkiewicz P."/>
            <person name="Selinger L.B."/>
            <person name="Taboada E.N."/>
        </authorList>
    </citation>
    <scope>NUCLEOTIDE SEQUENCE [LARGE SCALE GENOMIC DNA]</scope>
    <source>
        <strain evidence="3 4">L348</strain>
    </source>
</reference>
<sequence>MSVLLQMAMFPTDKSESKSKEVSEVIKIIKNSGMNYQLTSMATIIETSTMKEALALVEKCYSRLEKLGCSRVYATLNFDIRIGHENRLKTKIESVEKHIGEVSK</sequence>
<evidence type="ECO:0000313" key="4">
    <source>
        <dbReference type="Proteomes" id="UP000035514"/>
    </source>
</evidence>
<dbReference type="Pfam" id="PF01910">
    <property type="entry name" value="Thiamine_BP"/>
    <property type="match status" value="1"/>
</dbReference>
<evidence type="ECO:0000313" key="3">
    <source>
        <dbReference type="EMBL" id="KLD96415.1"/>
    </source>
</evidence>
<dbReference type="AlphaFoldDB" id="A0A0G9JQG8"/>
<dbReference type="Gene3D" id="3.30.70.930">
    <property type="match status" value="1"/>
</dbReference>
<name>A0A0G9JQG8_9BACT</name>
<comment type="similarity">
    <text evidence="1">Belongs to the UPF0045 family.</text>
</comment>
<dbReference type="PANTHER" id="PTHR33777">
    <property type="entry name" value="UPF0045 PROTEIN ECM15"/>
    <property type="match status" value="1"/>
</dbReference>
<dbReference type="PATRIC" id="fig|1447256.3.peg.2347"/>
<evidence type="ECO:0000259" key="2">
    <source>
        <dbReference type="Pfam" id="PF01910"/>
    </source>
</evidence>
<dbReference type="EMBL" id="JAIQ01000170">
    <property type="protein sequence ID" value="KLD96415.1"/>
    <property type="molecule type" value="Genomic_DNA"/>
</dbReference>
<feature type="domain" description="Thiamine-binding protein" evidence="2">
    <location>
        <begin position="7"/>
        <end position="96"/>
    </location>
</feature>
<dbReference type="RefSeq" id="WP_046997394.1">
    <property type="nucleotide sequence ID" value="NZ_JAIQ01000170.1"/>
</dbReference>
<protein>
    <recommendedName>
        <fullName evidence="2">Thiamine-binding protein domain-containing protein</fullName>
    </recommendedName>
</protein>
<dbReference type="InterPro" id="IPR051614">
    <property type="entry name" value="UPF0045_domain"/>
</dbReference>
<proteinExistence type="inferred from homology"/>
<dbReference type="InterPro" id="IPR002767">
    <property type="entry name" value="Thiamine_BP"/>
</dbReference>
<dbReference type="PANTHER" id="PTHR33777:SF1">
    <property type="entry name" value="UPF0045 PROTEIN ECM15"/>
    <property type="match status" value="1"/>
</dbReference>
<evidence type="ECO:0000256" key="1">
    <source>
        <dbReference type="ARBA" id="ARBA00010272"/>
    </source>
</evidence>
<gene>
    <name evidence="3" type="ORF">AA20_11980</name>
</gene>
<dbReference type="GO" id="GO:0005829">
    <property type="term" value="C:cytosol"/>
    <property type="evidence" value="ECO:0007669"/>
    <property type="project" value="TreeGrafter"/>
</dbReference>
<dbReference type="NCBIfam" id="TIGR00106">
    <property type="entry name" value="MTH1187 family thiamine-binding protein"/>
    <property type="match status" value="1"/>
</dbReference>
<accession>A0A0G9JQG8</accession>